<dbReference type="OrthoDB" id="10003408at2759"/>
<name>V9KQ74_CALMI</name>
<evidence type="ECO:0000313" key="3">
    <source>
        <dbReference type="Ensembl" id="ENSCMIP00000016275.1"/>
    </source>
</evidence>
<dbReference type="PANTHER" id="PTHR35440:SF1">
    <property type="entry name" value="TESTIS-EXPRESSED PROTEIN 36"/>
    <property type="match status" value="1"/>
</dbReference>
<proteinExistence type="evidence at transcript level"/>
<dbReference type="EMBL" id="JW867922">
    <property type="protein sequence ID" value="AFP00440.1"/>
    <property type="molecule type" value="mRNA"/>
</dbReference>
<feature type="domain" description="Domain of unknown function with conserved HDNR motif" evidence="1">
    <location>
        <begin position="1"/>
        <end position="159"/>
    </location>
</feature>
<gene>
    <name evidence="3" type="primary">tex36</name>
</gene>
<dbReference type="Pfam" id="PF15115">
    <property type="entry name" value="HDNR"/>
    <property type="match status" value="1"/>
</dbReference>
<protein>
    <recommendedName>
        <fullName evidence="1">Domain of unknown function with conserved HDNR motif domain-containing protein</fullName>
    </recommendedName>
</protein>
<evidence type="ECO:0000313" key="2">
    <source>
        <dbReference type="EMBL" id="AFP00440.1"/>
    </source>
</evidence>
<sequence>MPKGRNSNPSTKKDGQWYQHINAPDVFLVEKETVSPKKLNDRLPAMYIAREKKRSLKEFPFSLHDNIYALKDSMEMFTYGVGIKKFPKEHMRSSLDIASWWQGTKVIMADKLADFSIYQTSYMGLQDREHHHLHRRYPKNHSERSQNVQKQTDIMWLGKNDNTTYQIPLEVLAVTQHPSNLPINPRKYCRYEKSFSTKCI</sequence>
<accession>V9KQ74</accession>
<dbReference type="CTD" id="387718"/>
<evidence type="ECO:0000313" key="4">
    <source>
        <dbReference type="Proteomes" id="UP000314986"/>
    </source>
</evidence>
<dbReference type="PANTHER" id="PTHR35440">
    <property type="entry name" value="TESTIS-EXPRESSED PROTEIN 36"/>
    <property type="match status" value="1"/>
</dbReference>
<reference evidence="4" key="1">
    <citation type="journal article" date="2006" name="Science">
        <title>Ancient noncoding elements conserved in the human genome.</title>
        <authorList>
            <person name="Venkatesh B."/>
            <person name="Kirkness E.F."/>
            <person name="Loh Y.H."/>
            <person name="Halpern A.L."/>
            <person name="Lee A.P."/>
            <person name="Johnson J."/>
            <person name="Dandona N."/>
            <person name="Viswanathan L.D."/>
            <person name="Tay A."/>
            <person name="Venter J.C."/>
            <person name="Strausberg R.L."/>
            <person name="Brenner S."/>
        </authorList>
    </citation>
    <scope>NUCLEOTIDE SEQUENCE [LARGE SCALE GENOMIC DNA]</scope>
</reference>
<dbReference type="AlphaFoldDB" id="V9KQ74"/>
<organism evidence="2">
    <name type="scientific">Callorhinchus milii</name>
    <name type="common">Ghost shark</name>
    <dbReference type="NCBI Taxonomy" id="7868"/>
    <lineage>
        <taxon>Eukaryota</taxon>
        <taxon>Metazoa</taxon>
        <taxon>Chordata</taxon>
        <taxon>Craniata</taxon>
        <taxon>Vertebrata</taxon>
        <taxon>Chondrichthyes</taxon>
        <taxon>Holocephali</taxon>
        <taxon>Chimaeriformes</taxon>
        <taxon>Callorhinchidae</taxon>
        <taxon>Callorhinchus</taxon>
    </lineage>
</organism>
<dbReference type="GeneTree" id="ENSGT00940000175884"/>
<reference evidence="3" key="4">
    <citation type="submission" date="2025-05" db="UniProtKB">
        <authorList>
            <consortium name="Ensembl"/>
        </authorList>
    </citation>
    <scope>IDENTIFICATION</scope>
</reference>
<keyword evidence="4" id="KW-1185">Reference proteome</keyword>
<dbReference type="RefSeq" id="XP_007902152.1">
    <property type="nucleotide sequence ID" value="XM_007903961.2"/>
</dbReference>
<dbReference type="InterPro" id="IPR029369">
    <property type="entry name" value="HDNR"/>
</dbReference>
<evidence type="ECO:0000259" key="1">
    <source>
        <dbReference type="Pfam" id="PF15115"/>
    </source>
</evidence>
<dbReference type="OMA" id="QTEHTIE"/>
<dbReference type="Proteomes" id="UP000314986">
    <property type="component" value="Unassembled WGS sequence"/>
</dbReference>
<dbReference type="GeneID" id="103185451"/>
<reference evidence="4" key="2">
    <citation type="journal article" date="2007" name="PLoS Biol.">
        <title>Survey sequencing and comparative analysis of the elephant shark (Callorhinchus milii) genome.</title>
        <authorList>
            <person name="Venkatesh B."/>
            <person name="Kirkness E.F."/>
            <person name="Loh Y.H."/>
            <person name="Halpern A.L."/>
            <person name="Lee A.P."/>
            <person name="Johnson J."/>
            <person name="Dandona N."/>
            <person name="Viswanathan L.D."/>
            <person name="Tay A."/>
            <person name="Venter J.C."/>
            <person name="Strausberg R.L."/>
            <person name="Brenner S."/>
        </authorList>
    </citation>
    <scope>NUCLEOTIDE SEQUENCE [LARGE SCALE GENOMIC DNA]</scope>
</reference>
<reference evidence="2 4" key="3">
    <citation type="journal article" date="2014" name="Nature">
        <title>Elephant shark genome provides unique insights into gnathostome evolution.</title>
        <authorList>
            <consortium name="International Elephant Shark Genome Sequencing Consortium"/>
            <person name="Venkatesh B."/>
            <person name="Lee A.P."/>
            <person name="Ravi V."/>
            <person name="Maurya A.K."/>
            <person name="Lian M.M."/>
            <person name="Swann J.B."/>
            <person name="Ohta Y."/>
            <person name="Flajnik M.F."/>
            <person name="Sutoh Y."/>
            <person name="Kasahara M."/>
            <person name="Hoon S."/>
            <person name="Gangu V."/>
            <person name="Roy S.W."/>
            <person name="Irimia M."/>
            <person name="Korzh V."/>
            <person name="Kondrychyn I."/>
            <person name="Lim Z.W."/>
            <person name="Tay B.H."/>
            <person name="Tohari S."/>
            <person name="Kong K.W."/>
            <person name="Ho S."/>
            <person name="Lorente-Galdos B."/>
            <person name="Quilez J."/>
            <person name="Marques-Bonet T."/>
            <person name="Raney B.J."/>
            <person name="Ingham P.W."/>
            <person name="Tay A."/>
            <person name="Hillier L.W."/>
            <person name="Minx P."/>
            <person name="Boehm T."/>
            <person name="Wilson R.K."/>
            <person name="Brenner S."/>
            <person name="Warren W.C."/>
        </authorList>
    </citation>
    <scope>NUCLEOTIDE SEQUENCE</scope>
    <source>
        <tissue evidence="2">Intestine</tissue>
    </source>
</reference>
<dbReference type="KEGG" id="cmk:103185451"/>
<dbReference type="Ensembl" id="ENSCMIT00000016605.1">
    <property type="protein sequence ID" value="ENSCMIP00000016275.1"/>
    <property type="gene ID" value="ENSCMIG00000007866.1"/>
</dbReference>